<sequence length="237" mass="24473">MLGNWRNGFTRAWEDYVATAADKSGQAAGFLTNSLSAAEDAFVRFARTGKFSFSDLIDSMIADLARLEAKQMITGLAGNLFAGIAGNAATSAAQASGNYGAFNPNQPTTFGGYGYNFGGGRAGGGDTRFGSFYQVGEGGKPELYQQNGKTYLIPGDSGRVIPAATGAGSASAAAPQVNVSIHKDADEDRVVSNGNSTGGADIQIYINRQINDVLASGGADRAMKQRYGLGPKGVRSG</sequence>
<dbReference type="AlphaFoldDB" id="A0A4V6MKN1"/>
<dbReference type="Proteomes" id="UP000291286">
    <property type="component" value="Unassembled WGS sequence"/>
</dbReference>
<dbReference type="RefSeq" id="WP_130521796.1">
    <property type="nucleotide sequence ID" value="NZ_SHMA01000013.1"/>
</dbReference>
<proteinExistence type="predicted"/>
<comment type="caution">
    <text evidence="2">The sequence shown here is derived from an EMBL/GenBank/DDBJ whole genome shotgun (WGS) entry which is preliminary data.</text>
</comment>
<name>A0A4V6MKN1_9GAMM</name>
<evidence type="ECO:0000313" key="3">
    <source>
        <dbReference type="Proteomes" id="UP000291286"/>
    </source>
</evidence>
<evidence type="ECO:0000259" key="1">
    <source>
        <dbReference type="Pfam" id="PF09718"/>
    </source>
</evidence>
<accession>A0A4V6MKN1</accession>
<dbReference type="Pfam" id="PF09718">
    <property type="entry name" value="Tape_meas_lam_C"/>
    <property type="match status" value="1"/>
</dbReference>
<feature type="domain" description="Bacteriophage tail tape measure C-terminal" evidence="1">
    <location>
        <begin position="3"/>
        <end position="76"/>
    </location>
</feature>
<dbReference type="InterPro" id="IPR006431">
    <property type="entry name" value="Phage_tape_meas_C"/>
</dbReference>
<organism evidence="2 3">
    <name type="scientific">Pseudoxanthomonas winnipegensis</name>
    <dbReference type="NCBI Taxonomy" id="2480810"/>
    <lineage>
        <taxon>Bacteria</taxon>
        <taxon>Pseudomonadati</taxon>
        <taxon>Pseudomonadota</taxon>
        <taxon>Gammaproteobacteria</taxon>
        <taxon>Lysobacterales</taxon>
        <taxon>Lysobacteraceae</taxon>
        <taxon>Pseudoxanthomonas</taxon>
    </lineage>
</organism>
<protein>
    <recommendedName>
        <fullName evidence="1">Bacteriophage tail tape measure C-terminal domain-containing protein</fullName>
    </recommendedName>
</protein>
<dbReference type="EMBL" id="SHMB01000014">
    <property type="protein sequence ID" value="TAA24066.1"/>
    <property type="molecule type" value="Genomic_DNA"/>
</dbReference>
<reference evidence="2 3" key="1">
    <citation type="submission" date="2019-02" db="EMBL/GenBank/DDBJ databases">
        <title>WGS of Pseudoxanthomonas species novum from clinical isolates.</title>
        <authorList>
            <person name="Bernier A.-M."/>
            <person name="Bernard K."/>
            <person name="Vachon A."/>
        </authorList>
    </citation>
    <scope>NUCLEOTIDE SEQUENCE [LARGE SCALE GENOMIC DNA]</scope>
    <source>
        <strain evidence="2 3">NML171202</strain>
    </source>
</reference>
<gene>
    <name evidence="2" type="ORF">EA661_19605</name>
</gene>
<evidence type="ECO:0000313" key="2">
    <source>
        <dbReference type="EMBL" id="TAA24066.1"/>
    </source>
</evidence>